<feature type="signal peptide" evidence="1">
    <location>
        <begin position="1"/>
        <end position="28"/>
    </location>
</feature>
<proteinExistence type="predicted"/>
<protein>
    <recommendedName>
        <fullName evidence="4">Tripartite tricarboxylate transporter substrate binding protein</fullName>
    </recommendedName>
</protein>
<feature type="chain" id="PRO_5002865078" description="Tripartite tricarboxylate transporter substrate binding protein" evidence="1">
    <location>
        <begin position="29"/>
        <end position="53"/>
    </location>
</feature>
<sequence length="53" mass="5586" precursor="true">MKASSLTRCSLCATSALVIAFLGHTAIAQEYYPAKPVTLVVSFTPASRNDVIA</sequence>
<dbReference type="EMBL" id="AAUJ02000001">
    <property type="protein sequence ID" value="EED67084.1"/>
    <property type="molecule type" value="Genomic_DNA"/>
</dbReference>
<evidence type="ECO:0008006" key="4">
    <source>
        <dbReference type="Google" id="ProtNLM"/>
    </source>
</evidence>
<keyword evidence="1" id="KW-0732">Signal</keyword>
<evidence type="ECO:0000313" key="3">
    <source>
        <dbReference type="Proteomes" id="UP000003039"/>
    </source>
</evidence>
<gene>
    <name evidence="2" type="ORF">CtesDRAFT_PD2030</name>
</gene>
<reference evidence="2 3" key="1">
    <citation type="journal article" date="2004" name="Appl. Environ. Microbiol.">
        <title>Mineralization of individual congeners of linear alkylbenzenesulfonate by defined pairs of heterotrophic bacteria.</title>
        <authorList>
            <person name="Schleheck D."/>
            <person name="Knepper T.P."/>
            <person name="Fischer K."/>
            <person name="Cook A.M."/>
        </authorList>
    </citation>
    <scope>NUCLEOTIDE SEQUENCE [LARGE SCALE GENOMIC DNA]</scope>
    <source>
        <strain evidence="3">DSM 14576 / KF-1</strain>
    </source>
</reference>
<dbReference type="RefSeq" id="WP_003054425.1">
    <property type="nucleotide sequence ID" value="NZ_AAUJ02000001.1"/>
</dbReference>
<evidence type="ECO:0000313" key="2">
    <source>
        <dbReference type="EMBL" id="EED67084.1"/>
    </source>
</evidence>
<dbReference type="AlphaFoldDB" id="B7WQT9"/>
<evidence type="ECO:0000256" key="1">
    <source>
        <dbReference type="SAM" id="SignalP"/>
    </source>
</evidence>
<organism evidence="2 3">
    <name type="scientific">Comamonas testosteroni (strain DSM 14576 / KF-1)</name>
    <name type="common">Pseudomonas testosteroni</name>
    <dbReference type="NCBI Taxonomy" id="399795"/>
    <lineage>
        <taxon>Bacteria</taxon>
        <taxon>Pseudomonadati</taxon>
        <taxon>Pseudomonadota</taxon>
        <taxon>Betaproteobacteria</taxon>
        <taxon>Burkholderiales</taxon>
        <taxon>Comamonadaceae</taxon>
        <taxon>Comamonas</taxon>
    </lineage>
</organism>
<accession>B7WQT9</accession>
<comment type="caution">
    <text evidence="2">The sequence shown here is derived from an EMBL/GenBank/DDBJ whole genome shotgun (WGS) entry which is preliminary data.</text>
</comment>
<dbReference type="Proteomes" id="UP000003039">
    <property type="component" value="Unassembled WGS sequence"/>
</dbReference>
<name>B7WQT9_COMTK</name>